<feature type="transmembrane region" description="Helical" evidence="2">
    <location>
        <begin position="465"/>
        <end position="486"/>
    </location>
</feature>
<dbReference type="KEGG" id="ncs:NCAS_0C03830"/>
<dbReference type="FunCoup" id="G0VD12">
    <property type="interactions" value="82"/>
</dbReference>
<keyword evidence="1" id="KW-0343">GTPase activation</keyword>
<dbReference type="InterPro" id="IPR045913">
    <property type="entry name" value="TBC20/Gyp8-like"/>
</dbReference>
<dbReference type="PROSITE" id="PS50086">
    <property type="entry name" value="TBC_RABGAP"/>
    <property type="match status" value="1"/>
</dbReference>
<proteinExistence type="predicted"/>
<keyword evidence="2" id="KW-0472">Membrane</keyword>
<dbReference type="GO" id="GO:0005777">
    <property type="term" value="C:peroxisome"/>
    <property type="evidence" value="ECO:0007669"/>
    <property type="project" value="EnsemblFungi"/>
</dbReference>
<dbReference type="InterPro" id="IPR000195">
    <property type="entry name" value="Rab-GAP-TBC_dom"/>
</dbReference>
<reference evidence="4 5" key="1">
    <citation type="journal article" date="2011" name="Proc. Natl. Acad. Sci. U.S.A.">
        <title>Evolutionary erosion of yeast sex chromosomes by mating-type switching accidents.</title>
        <authorList>
            <person name="Gordon J.L."/>
            <person name="Armisen D."/>
            <person name="Proux-Wera E."/>
            <person name="Oheigeartaigh S.S."/>
            <person name="Byrne K.P."/>
            <person name="Wolfe K.H."/>
        </authorList>
    </citation>
    <scope>NUCLEOTIDE SEQUENCE [LARGE SCALE GENOMIC DNA]</scope>
    <source>
        <strain evidence="5">ATCC 76901 / BCRC 22586 / CBS 4309 / NBRC 1992 / NRRL Y-12630</strain>
    </source>
</reference>
<keyword evidence="2" id="KW-0812">Transmembrane</keyword>
<evidence type="ECO:0000256" key="2">
    <source>
        <dbReference type="SAM" id="Phobius"/>
    </source>
</evidence>
<dbReference type="eggNOG" id="KOG2595">
    <property type="taxonomic scope" value="Eukaryota"/>
</dbReference>
<dbReference type="Pfam" id="PF00566">
    <property type="entry name" value="RabGAP-TBC"/>
    <property type="match status" value="1"/>
</dbReference>
<feature type="domain" description="Rab-GAP TBC" evidence="3">
    <location>
        <begin position="65"/>
        <end position="313"/>
    </location>
</feature>
<dbReference type="STRING" id="1064592.G0VD12"/>
<dbReference type="PANTHER" id="PTHR20913">
    <property type="entry name" value="TBC1 DOMAIN FAMILY MEMBER 20/GTPASE"/>
    <property type="match status" value="1"/>
</dbReference>
<dbReference type="Proteomes" id="UP000001640">
    <property type="component" value="Chromosome 3"/>
</dbReference>
<reference key="2">
    <citation type="submission" date="2011-08" db="EMBL/GenBank/DDBJ databases">
        <title>Genome sequence of Naumovozyma castellii.</title>
        <authorList>
            <person name="Gordon J.L."/>
            <person name="Armisen D."/>
            <person name="Proux-Wera E."/>
            <person name="OhEigeartaigh S.S."/>
            <person name="Byrne K.P."/>
            <person name="Wolfe K.H."/>
        </authorList>
    </citation>
    <scope>NUCLEOTIDE SEQUENCE</scope>
    <source>
        <strain>Type strain:CBS 4309</strain>
    </source>
</reference>
<evidence type="ECO:0000259" key="3">
    <source>
        <dbReference type="PROSITE" id="PS50086"/>
    </source>
</evidence>
<organism evidence="4 5">
    <name type="scientific">Naumovozyma castellii</name>
    <name type="common">Yeast</name>
    <name type="synonym">Saccharomyces castellii</name>
    <dbReference type="NCBI Taxonomy" id="27288"/>
    <lineage>
        <taxon>Eukaryota</taxon>
        <taxon>Fungi</taxon>
        <taxon>Dikarya</taxon>
        <taxon>Ascomycota</taxon>
        <taxon>Saccharomycotina</taxon>
        <taxon>Saccharomycetes</taxon>
        <taxon>Saccharomycetales</taxon>
        <taxon>Saccharomycetaceae</taxon>
        <taxon>Naumovozyma</taxon>
    </lineage>
</organism>
<protein>
    <recommendedName>
        <fullName evidence="3">Rab-GAP TBC domain-containing protein</fullName>
    </recommendedName>
</protein>
<gene>
    <name evidence="4" type="primary">NCAS0C03830</name>
    <name evidence="4" type="ordered locus">NCAS_0C03830</name>
</gene>
<dbReference type="AlphaFoldDB" id="G0VD12"/>
<dbReference type="InterPro" id="IPR035969">
    <property type="entry name" value="Rab-GAP_TBC_sf"/>
</dbReference>
<dbReference type="HOGENOM" id="CLU_039465_3_0_1"/>
<dbReference type="Gene3D" id="1.10.472.80">
    <property type="entry name" value="Ypt/Rab-GAP domain of gyp1p, domain 3"/>
    <property type="match status" value="1"/>
</dbReference>
<sequence length="544" mass="63391">MTDIIFNKQLLRNRNVLGGGRSLEEKFLLHYSEMNGKGPAAFVQKSLTSRDLPMLKYFAMNNSGDMTNALRKEVWYTLLNAQLPSTKMNDADSIKPKKHKDEDQVVLDVNRSFGALKNLSQKERLRALLQKMIIKILRKYPQLNYYQGYHDVVSVFVLVFFERLNKNPTFHSIKREECNLLNETMDTDNDVIEPGIANAAETCGDAIDEKDTKFVLDETKLFRCIESFTLLYLRDFMTDSLDFAVDQLKMIPYLIKKMDPELYQILHLDKIEPFFALSDILTIFSHNQKPYEDIGSTEHSIIFFIFDLIISTQSMYIPLIIYANLVVSKKATLLMEYDLNVANFENIPDMVHAIIQKVILTQTIFDDENCWRSLLTEAKINNSLIDLKHIRGMLNPYSVLLTTSVSHHQLELQVYDLPYILELFDKEVVLNEKCKSFSANDRQLFYQGGRSSYNRIFYFFEKHKTIFLIYKLSLFLLVFAITVKILKDGHLKKLVARTYFQRLHHYYGTIIDSSSTRKRLWVDPLSRLFKSAKYSHIPDIPSSL</sequence>
<dbReference type="SMART" id="SM00164">
    <property type="entry name" value="TBC"/>
    <property type="match status" value="1"/>
</dbReference>
<name>G0VD12_NAUCA</name>
<evidence type="ECO:0000313" key="4">
    <source>
        <dbReference type="EMBL" id="CCC69373.1"/>
    </source>
</evidence>
<dbReference type="OMA" id="YLRDFMM"/>
<accession>G0VD12</accession>
<dbReference type="GO" id="GO:0005096">
    <property type="term" value="F:GTPase activator activity"/>
    <property type="evidence" value="ECO:0007669"/>
    <property type="project" value="UniProtKB-KW"/>
</dbReference>
<dbReference type="GO" id="GO:0006888">
    <property type="term" value="P:endoplasmic reticulum to Golgi vesicle-mediated transport"/>
    <property type="evidence" value="ECO:0007669"/>
    <property type="project" value="TreeGrafter"/>
</dbReference>
<dbReference type="InParanoid" id="G0VD12"/>
<evidence type="ECO:0000313" key="5">
    <source>
        <dbReference type="Proteomes" id="UP000001640"/>
    </source>
</evidence>
<keyword evidence="2" id="KW-1133">Transmembrane helix</keyword>
<dbReference type="Gene3D" id="1.10.8.1310">
    <property type="match status" value="1"/>
</dbReference>
<keyword evidence="5" id="KW-1185">Reference proteome</keyword>
<dbReference type="PANTHER" id="PTHR20913:SF7">
    <property type="entry name" value="RE60063P"/>
    <property type="match status" value="1"/>
</dbReference>
<dbReference type="EMBL" id="HE576754">
    <property type="protein sequence ID" value="CCC69373.1"/>
    <property type="molecule type" value="Genomic_DNA"/>
</dbReference>
<dbReference type="SUPFAM" id="SSF47923">
    <property type="entry name" value="Ypt/Rab-GAP domain of gyp1p"/>
    <property type="match status" value="1"/>
</dbReference>
<dbReference type="GeneID" id="96902955"/>
<dbReference type="OrthoDB" id="206700at2759"/>
<dbReference type="GO" id="GO:0005789">
    <property type="term" value="C:endoplasmic reticulum membrane"/>
    <property type="evidence" value="ECO:0007669"/>
    <property type="project" value="TreeGrafter"/>
</dbReference>
<dbReference type="RefSeq" id="XP_003675738.1">
    <property type="nucleotide sequence ID" value="XM_003675690.1"/>
</dbReference>
<evidence type="ECO:0000256" key="1">
    <source>
        <dbReference type="ARBA" id="ARBA00022468"/>
    </source>
</evidence>